<dbReference type="OrthoDB" id="9909873at2"/>
<dbReference type="EMBL" id="BJYU01000088">
    <property type="protein sequence ID" value="GEO17096.1"/>
    <property type="molecule type" value="Genomic_DNA"/>
</dbReference>
<comment type="caution">
    <text evidence="2">The sequence shown here is derived from an EMBL/GenBank/DDBJ whole genome shotgun (WGS) entry which is preliminary data.</text>
</comment>
<evidence type="ECO:0000256" key="1">
    <source>
        <dbReference type="SAM" id="MobiDB-lite"/>
    </source>
</evidence>
<name>A0A512BYQ2_9HYPH</name>
<proteinExistence type="predicted"/>
<evidence type="ECO:0000313" key="3">
    <source>
        <dbReference type="Proteomes" id="UP000321085"/>
    </source>
</evidence>
<feature type="region of interest" description="Disordered" evidence="1">
    <location>
        <begin position="1"/>
        <end position="28"/>
    </location>
</feature>
<gene>
    <name evidence="2" type="ORF">MAE02_47920</name>
</gene>
<accession>A0A512BYQ2</accession>
<keyword evidence="3" id="KW-1185">Reference proteome</keyword>
<dbReference type="RefSeq" id="WP_114188714.1">
    <property type="nucleotide sequence ID" value="NZ_BJYU01000088.1"/>
</dbReference>
<dbReference type="AlphaFoldDB" id="A0A512BYQ2"/>
<reference evidence="2 3" key="1">
    <citation type="submission" date="2019-07" db="EMBL/GenBank/DDBJ databases">
        <title>Whole genome shotgun sequence of Microvirga aerophila NBRC 106136.</title>
        <authorList>
            <person name="Hosoyama A."/>
            <person name="Uohara A."/>
            <person name="Ohji S."/>
            <person name="Ichikawa N."/>
        </authorList>
    </citation>
    <scope>NUCLEOTIDE SEQUENCE [LARGE SCALE GENOMIC DNA]</scope>
    <source>
        <strain evidence="2 3">NBRC 106136</strain>
    </source>
</reference>
<organism evidence="2 3">
    <name type="scientific">Microvirga aerophila</name>
    <dbReference type="NCBI Taxonomy" id="670291"/>
    <lineage>
        <taxon>Bacteria</taxon>
        <taxon>Pseudomonadati</taxon>
        <taxon>Pseudomonadota</taxon>
        <taxon>Alphaproteobacteria</taxon>
        <taxon>Hyphomicrobiales</taxon>
        <taxon>Methylobacteriaceae</taxon>
        <taxon>Microvirga</taxon>
    </lineage>
</organism>
<protein>
    <submittedName>
        <fullName evidence="2">Uncharacterized protein</fullName>
    </submittedName>
</protein>
<sequence length="76" mass="8658">MLHTMVEERRIRLSPPQDGAVLPSPESCSATIGEASGVDYDVRRLLAPDGQWYEFLVLSAWTSMQGTVWLNRRPRR</sequence>
<feature type="compositionally biased region" description="Basic and acidic residues" evidence="1">
    <location>
        <begin position="1"/>
        <end position="11"/>
    </location>
</feature>
<evidence type="ECO:0000313" key="2">
    <source>
        <dbReference type="EMBL" id="GEO17096.1"/>
    </source>
</evidence>
<dbReference type="Proteomes" id="UP000321085">
    <property type="component" value="Unassembled WGS sequence"/>
</dbReference>